<dbReference type="EMBL" id="CAXAMM010036758">
    <property type="protein sequence ID" value="CAK9076224.1"/>
    <property type="molecule type" value="Genomic_DNA"/>
</dbReference>
<accession>A0ABP0PMX1</accession>
<evidence type="ECO:0000313" key="1">
    <source>
        <dbReference type="EMBL" id="CAK9076224.1"/>
    </source>
</evidence>
<gene>
    <name evidence="1" type="ORF">SCF082_LOCUS36786</name>
</gene>
<organism evidence="1 2">
    <name type="scientific">Durusdinium trenchii</name>
    <dbReference type="NCBI Taxonomy" id="1381693"/>
    <lineage>
        <taxon>Eukaryota</taxon>
        <taxon>Sar</taxon>
        <taxon>Alveolata</taxon>
        <taxon>Dinophyceae</taxon>
        <taxon>Suessiales</taxon>
        <taxon>Symbiodiniaceae</taxon>
        <taxon>Durusdinium</taxon>
    </lineage>
</organism>
<protein>
    <submittedName>
        <fullName evidence="1">Uncharacterized protein</fullName>
    </submittedName>
</protein>
<reference evidence="1 2" key="1">
    <citation type="submission" date="2024-02" db="EMBL/GenBank/DDBJ databases">
        <authorList>
            <person name="Chen Y."/>
            <person name="Shah S."/>
            <person name="Dougan E. K."/>
            <person name="Thang M."/>
            <person name="Chan C."/>
        </authorList>
    </citation>
    <scope>NUCLEOTIDE SEQUENCE [LARGE SCALE GENOMIC DNA]</scope>
</reference>
<comment type="caution">
    <text evidence="1">The sequence shown here is derived from an EMBL/GenBank/DDBJ whole genome shotgun (WGS) entry which is preliminary data.</text>
</comment>
<dbReference type="Proteomes" id="UP001642464">
    <property type="component" value="Unassembled WGS sequence"/>
</dbReference>
<name>A0ABP0PMX1_9DINO</name>
<keyword evidence="2" id="KW-1185">Reference proteome</keyword>
<sequence length="239" mass="26198">MATEPVAWKTEVESVQADGNLPITARCSRILMILMQSGMAYVAKLTPKLMLIHKMNRSGQMISVGDVHSNGLTMSQIGFSKAKLGESVCFELPVDHMAKEEVLQANKSLSDLSENMVSKPLGTERFASVSTSHTTAFLKAVEQSCRTTEEELSVNGFLSMETMVQKGDDLKQLITEGWDWICIRSEVEKALPNLPAFLQQALNSDHAVKTGANELEIACAIASVYMMQPDSAKDLKKAQ</sequence>
<proteinExistence type="predicted"/>
<evidence type="ECO:0000313" key="2">
    <source>
        <dbReference type="Proteomes" id="UP001642464"/>
    </source>
</evidence>